<name>A0ABW9A2D7_9BURK</name>
<keyword evidence="2" id="KW-1185">Reference proteome</keyword>
<comment type="caution">
    <text evidence="1">The sequence shown here is derived from an EMBL/GenBank/DDBJ whole genome shotgun (WGS) entry which is preliminary data.</text>
</comment>
<evidence type="ECO:0000313" key="1">
    <source>
        <dbReference type="EMBL" id="MFL9888853.1"/>
    </source>
</evidence>
<gene>
    <name evidence="1" type="ORF">PQR66_37910</name>
</gene>
<protein>
    <submittedName>
        <fullName evidence="1">Uncharacterized protein</fullName>
    </submittedName>
</protein>
<dbReference type="EMBL" id="JAQQFN010000050">
    <property type="protein sequence ID" value="MFL9888853.1"/>
    <property type="molecule type" value="Genomic_DNA"/>
</dbReference>
<reference evidence="1 2" key="1">
    <citation type="journal article" date="2024" name="Chem. Sci.">
        <title>Discovery of megapolipeptins by genome mining of a Burkholderiales bacteria collection.</title>
        <authorList>
            <person name="Paulo B.S."/>
            <person name="Recchia M.J.J."/>
            <person name="Lee S."/>
            <person name="Fergusson C.H."/>
            <person name="Romanowski S.B."/>
            <person name="Hernandez A."/>
            <person name="Krull N."/>
            <person name="Liu D.Y."/>
            <person name="Cavanagh H."/>
            <person name="Bos A."/>
            <person name="Gray C.A."/>
            <person name="Murphy B.T."/>
            <person name="Linington R.G."/>
            <person name="Eustaquio A.S."/>
        </authorList>
    </citation>
    <scope>NUCLEOTIDE SEQUENCE [LARGE SCALE GENOMIC DNA]</scope>
    <source>
        <strain evidence="1 2">RL16-012-BIC-B</strain>
    </source>
</reference>
<dbReference type="Proteomes" id="UP001629249">
    <property type="component" value="Unassembled WGS sequence"/>
</dbReference>
<evidence type="ECO:0000313" key="2">
    <source>
        <dbReference type="Proteomes" id="UP001629249"/>
    </source>
</evidence>
<proteinExistence type="predicted"/>
<organism evidence="1 2">
    <name type="scientific">Paraburkholderia agricolaris</name>
    <dbReference type="NCBI Taxonomy" id="2152888"/>
    <lineage>
        <taxon>Bacteria</taxon>
        <taxon>Pseudomonadati</taxon>
        <taxon>Pseudomonadota</taxon>
        <taxon>Betaproteobacteria</taxon>
        <taxon>Burkholderiales</taxon>
        <taxon>Burkholderiaceae</taxon>
        <taxon>Paraburkholderia</taxon>
    </lineage>
</organism>
<sequence length="79" mass="8845">MNGAVTVSSEWIGRAGCCRHTVKPKLDTLQKKKEKRMVALADIVPIFELRERFGDDPTVRTFIRLGLDAVAPLFTAEDD</sequence>
<accession>A0ABW9A2D7</accession>
<dbReference type="RefSeq" id="WP_408335639.1">
    <property type="nucleotide sequence ID" value="NZ_JAQQFH010000059.1"/>
</dbReference>